<reference evidence="1" key="1">
    <citation type="journal article" date="2021" name="Front. Microbiol.">
        <title>Comprehensive Comparative Genomics and Phenotyping of Methylobacterium Species.</title>
        <authorList>
            <person name="Alessa O."/>
            <person name="Ogura Y."/>
            <person name="Fujitani Y."/>
            <person name="Takami H."/>
            <person name="Hayashi T."/>
            <person name="Sahin N."/>
            <person name="Tani A."/>
        </authorList>
    </citation>
    <scope>NUCLEOTIDE SEQUENCE</scope>
    <source>
        <strain evidence="1">DSM 17168</strain>
    </source>
</reference>
<gene>
    <name evidence="1" type="ORF">GMJLKIPL_5643</name>
</gene>
<name>A0ABQ4SKE7_9HYPH</name>
<dbReference type="Proteomes" id="UP001055153">
    <property type="component" value="Unassembled WGS sequence"/>
</dbReference>
<evidence type="ECO:0000313" key="1">
    <source>
        <dbReference type="EMBL" id="GJE03686.1"/>
    </source>
</evidence>
<protein>
    <submittedName>
        <fullName evidence="1">Uncharacterized protein</fullName>
    </submittedName>
</protein>
<organism evidence="1 2">
    <name type="scientific">Methylobacterium isbiliense</name>
    <dbReference type="NCBI Taxonomy" id="315478"/>
    <lineage>
        <taxon>Bacteria</taxon>
        <taxon>Pseudomonadati</taxon>
        <taxon>Pseudomonadota</taxon>
        <taxon>Alphaproteobacteria</taxon>
        <taxon>Hyphomicrobiales</taxon>
        <taxon>Methylobacteriaceae</taxon>
        <taxon>Methylobacterium</taxon>
    </lineage>
</organism>
<evidence type="ECO:0000313" key="2">
    <source>
        <dbReference type="Proteomes" id="UP001055153"/>
    </source>
</evidence>
<accession>A0ABQ4SKE7</accession>
<reference evidence="1" key="2">
    <citation type="submission" date="2021-08" db="EMBL/GenBank/DDBJ databases">
        <authorList>
            <person name="Tani A."/>
            <person name="Ola A."/>
            <person name="Ogura Y."/>
            <person name="Katsura K."/>
            <person name="Hayashi T."/>
        </authorList>
    </citation>
    <scope>NUCLEOTIDE SEQUENCE</scope>
    <source>
        <strain evidence="1">DSM 17168</strain>
    </source>
</reference>
<sequence length="92" mass="10831">MAVMMKNGLKTQTEPFPETDKEFAAILGELRQLDPEDLKGKMVIGGFIDQPYGPDQQRCLECMYYLVHRQWCDLPELSVPVDPNWWCRLWRI</sequence>
<comment type="caution">
    <text evidence="1">The sequence shown here is derived from an EMBL/GenBank/DDBJ whole genome shotgun (WGS) entry which is preliminary data.</text>
</comment>
<dbReference type="EMBL" id="BPQQ01000086">
    <property type="protein sequence ID" value="GJE03686.1"/>
    <property type="molecule type" value="Genomic_DNA"/>
</dbReference>
<proteinExistence type="predicted"/>
<keyword evidence="2" id="KW-1185">Reference proteome</keyword>